<dbReference type="GO" id="GO:0032051">
    <property type="term" value="F:clathrin light chain binding"/>
    <property type="evidence" value="ECO:0007669"/>
    <property type="project" value="TreeGrafter"/>
</dbReference>
<feature type="compositionally biased region" description="Low complexity" evidence="2">
    <location>
        <begin position="1519"/>
        <end position="1533"/>
    </location>
</feature>
<feature type="compositionally biased region" description="Acidic residues" evidence="2">
    <location>
        <begin position="533"/>
        <end position="558"/>
    </location>
</feature>
<dbReference type="PROSITE" id="PS50236">
    <property type="entry name" value="CHCR"/>
    <property type="match status" value="2"/>
</dbReference>
<feature type="compositionally biased region" description="Polar residues" evidence="2">
    <location>
        <begin position="1673"/>
        <end position="1684"/>
    </location>
</feature>
<dbReference type="PANTHER" id="PTHR10292">
    <property type="entry name" value="CLATHRIN HEAVY CHAIN RELATED"/>
    <property type="match status" value="1"/>
</dbReference>
<feature type="compositionally biased region" description="Basic residues" evidence="2">
    <location>
        <begin position="500"/>
        <end position="529"/>
    </location>
</feature>
<dbReference type="OrthoDB" id="2113814at2759"/>
<dbReference type="Pfam" id="PF00637">
    <property type="entry name" value="Clathrin"/>
    <property type="match status" value="2"/>
</dbReference>
<dbReference type="InterPro" id="IPR016025">
    <property type="entry name" value="Clathrin_H-chain_N"/>
</dbReference>
<dbReference type="InterPro" id="IPR016024">
    <property type="entry name" value="ARM-type_fold"/>
</dbReference>
<dbReference type="EMBL" id="SNRW01001441">
    <property type="protein sequence ID" value="KAA6396375.1"/>
    <property type="molecule type" value="Genomic_DNA"/>
</dbReference>
<feature type="region of interest" description="Disordered" evidence="2">
    <location>
        <begin position="1673"/>
        <end position="1696"/>
    </location>
</feature>
<dbReference type="GO" id="GO:0005198">
    <property type="term" value="F:structural molecule activity"/>
    <property type="evidence" value="ECO:0007669"/>
    <property type="project" value="InterPro"/>
</dbReference>
<feature type="region of interest" description="Disordered" evidence="2">
    <location>
        <begin position="1511"/>
        <end position="1533"/>
    </location>
</feature>
<gene>
    <name evidence="3" type="ORF">EZS28_008096</name>
</gene>
<comment type="caution">
    <text evidence="3">The sequence shown here is derived from an EMBL/GenBank/DDBJ whole genome shotgun (WGS) entry which is preliminary data.</text>
</comment>
<proteinExistence type="predicted"/>
<evidence type="ECO:0000313" key="4">
    <source>
        <dbReference type="Proteomes" id="UP000324800"/>
    </source>
</evidence>
<dbReference type="GO" id="GO:0030130">
    <property type="term" value="C:clathrin coat of trans-Golgi network vesicle"/>
    <property type="evidence" value="ECO:0007669"/>
    <property type="project" value="InterPro"/>
</dbReference>
<feature type="compositionally biased region" description="Low complexity" evidence="2">
    <location>
        <begin position="2579"/>
        <end position="2591"/>
    </location>
</feature>
<sequence length="2645" mass="288586">MQVPVSVSQILDLKNVVSDPSLISFGTTSIISEHRLCCQTMVDGDRYIAILDPQKSAQDEITKFKMTAEAVALHPSRLVLALRGGQFVQIVDLEHSSSLKKSKFDASVDFFKWIDEQTLAVVTKTNVYHLGLGESEEPILIFQRSGDLSDCTITNYQADSYRQFCLLHGTSIDPQTRTLKGNTQVYSIAREKSQFIPANYAVLIDAESDFKWKQSSTPGNQTIEKEKLTLLCFAVGGKLRIQQLHPEASSPENLIRNISDLHVGDEKDVVVTMSYVASLGFVFVLTAQGLLTVTEVQSGLRMNETAIRVSNNMIFSSAPDQSPLIVGQQEQSSLLGCVAVDSTGLVLHIAIERNSLLQPLIKGSSVVASQAASSAASQASASSSSPAEQQQQQQNAAAAAMLSAMTTIVKIVLRSGLNGSGRLIQETFESALRLRDYKTAALIAANSPDDSELRVIGSEGKGSTSPALTRFRKSEKEIESELLEQERKKASSVGANDGIKKKKSKKNKEQGKKKKGKKLSKKKGKSKKRSKDDEDDSDEEEEEEEDDDDEEDEEDEDENSHVKTLQLKQQQATEGKSFSPLLTASTSPLQIYLRALLDTLKFYEPEAQFFAPIAISDIQSVSGEQSARQPTLSTIEAQKVIALSLRSHKASGNHENAIAILIRLGNIIQAVNYGVEQVRLRISQSLGSEQSTGDENKNIDWKQQVIDQTTANGERAVQLALLLANTPIENVEEEDEKEEEEENKEEEKEEDDEEEEEADDDDTENVKKQKAKKKALKEKEKKRKEKEKEKKKKEREKEKEERKKKANDLPSLLKRALPPGCTALLPASESLDVFISLELHREATSFMMGLMEQETQGFQLTSSLKKKSAQSTTPEHDAAQKEKMSALQTKYFTGLVAARPDIAAQILQRGIFTTFDQAAVAQAAETAQLYDVAVALYQTPADVARSVKLYAVAGASQANHAAEEAGSDGQKAQATEQANQAKAAVDKLGNMIITTNRRLLTRGLHTEGAGAAQTISFCISELIANAEQLSRPRINGIQFVGAIAKRILDNATVAVSASADDESQVKSAQIQVAVSLVQVLEKAHDRALQEANKSTGGKSGSHDRESQEANQIDELLIALLRGVGDTRGCDGRCLRALVSASIRLRKFDLATRAIKRAGPVLKKATQEDEQKISGQGDVATVQLLLHFLEEHSPDVGPIVALARVYGLYSDLARVMFLRADSQALVRFVIDCAIEGITGIRGITAFAPKRSDDEEEEEEDGDEEDDIEDIKDNDEAEQARKNSLISGPTPEIACALLNNEASPDDVLSFLSSVNNAADVCNATNVVANIYNKAIQKSSDNKKGNEESQTRGRKETKGKGKEKGKNKNKGKARIDPSKLIIDKIAMCPAGALARGFVERGKLSVLRPWLEERVSNASGRIERDTHTALALVYVEECAKYGRDAGFSAPEAAANYASSRSEDSDGQQIAENNQQGQKDQSQQYKQFTFTSPFFQSISEEDAFASFIGLRSSGAGSDGIGNRSFSPSSSPATSSYSAVRTPVNQPTIAESFLLYTNRNNSSAQTILTRLFDFAGVGERCKMLGLTRLALAVFRCGWSDTQFIETAKTGLQGVSKDDGDSFHRILAEYASERKNLPVWRTIISDDNEWDESIVSPTAAVSATIAAAAAAALVMGKSSSSQWGENQGEINNDNKEEKDQQIQELKTHSSMNIIDMRRRDAVVDVALTQVLPRLTDKEQLAQAVKGFLCAGFAAKVVPVLQEILLPSDESRDAQKQGKGKQSDTITALRTDNTLQNLLLIGAISARVTQLSKLVTQLNNYDSRDIAQRATAAKLPEIALAVYAHAGMHVDAVRVLVEGIGDLNRAEALAAETGERECWAAVAQALLEKELVERAVDAYIRIRDASEHHRIVELCHNKGLHAVLARFLRMARYLRLPELDTELLCTLARAGELAELEETVAAAAQQLKADLGKAGETCFTEGLYAAARILFSAAKSYARLASTLVKLGEYSAAVEAARNAQAIPTWREVCHACVKAGETRLAQICGVPLALTGGRELQAIITFYRQHGLFAEIVALLESAIQQLQSGGASILGLPVLRGKEGKEAERETDRATQLQTQLVILFAQHFPERALGYIKANHLHLQSAPVLRVLGDNELWVEARTLQLLRGAEGADGAVSIILTHPEFAWDHAVLKEAVKQASNIELIYKALDVYAAQHPLQLVDFISAPGIASRVDCVRVITQAKRGSWLQLIKKYLQDIQSGVVSPGTAASTGSPDSNENILAQSASASGKNLLSGTEGKAKRSAAASLQIVRSLLNPVVASHPCQAHIGGLESSTNQQQTNTQTELPPLCPIGKVNEALHELYLADFDAASLELSVCTQSSYDQEALARQLEHNSLLRLRRISAALFAANGKFSHAVTIFRVAGLHGDAIRCVSLSGDTSLAEALLRFFAHEVKIIKQTQGDAKTGSATEAQKDQTLGKSAFSSFSASSFLSQAQGQQLLPIFNIGLSETERAACFTALLFECYELLPPNAVIETAWETGLTDYAIPFIVQQTKEWGDERKDLNRRLQTLEGSVSALAHVVFHSGANQTQQQTKQQNVKQSEKSKKESKSQTKEEEDEEEDEEDEEEEESRKSKSKNKTKKSESKTSRKTQSK</sequence>
<feature type="repeat" description="CHCR" evidence="1">
    <location>
        <begin position="1724"/>
        <end position="1887"/>
    </location>
</feature>
<feature type="compositionally biased region" description="Basic and acidic residues" evidence="2">
    <location>
        <begin position="1685"/>
        <end position="1696"/>
    </location>
</feature>
<feature type="region of interest" description="Disordered" evidence="2">
    <location>
        <begin position="1335"/>
        <end position="1370"/>
    </location>
</feature>
<dbReference type="InterPro" id="IPR055358">
    <property type="entry name" value="CHCR"/>
</dbReference>
<dbReference type="GO" id="GO:0030132">
    <property type="term" value="C:clathrin coat of coated pit"/>
    <property type="evidence" value="ECO:0007669"/>
    <property type="project" value="InterPro"/>
</dbReference>
<dbReference type="SUPFAM" id="SSF50989">
    <property type="entry name" value="Clathrin heavy-chain terminal domain"/>
    <property type="match status" value="1"/>
</dbReference>
<name>A0A5J4WPR4_9EUKA</name>
<feature type="compositionally biased region" description="Basic and acidic residues" evidence="2">
    <location>
        <begin position="795"/>
        <end position="807"/>
    </location>
</feature>
<feature type="region of interest" description="Disordered" evidence="2">
    <location>
        <begin position="1450"/>
        <end position="1478"/>
    </location>
</feature>
<protein>
    <submittedName>
        <fullName evidence="3">Putative Clathrin heavy chain 1</fullName>
    </submittedName>
</protein>
<feature type="compositionally biased region" description="Polar residues" evidence="2">
    <location>
        <begin position="562"/>
        <end position="575"/>
    </location>
</feature>
<feature type="compositionally biased region" description="Acidic residues" evidence="2">
    <location>
        <begin position="730"/>
        <end position="763"/>
    </location>
</feature>
<feature type="compositionally biased region" description="Basic residues" evidence="2">
    <location>
        <begin position="768"/>
        <end position="794"/>
    </location>
</feature>
<feature type="compositionally biased region" description="Acidic residues" evidence="2">
    <location>
        <begin position="2606"/>
        <end position="2620"/>
    </location>
</feature>
<dbReference type="InterPro" id="IPR000547">
    <property type="entry name" value="Clathrin_H-chain/VPS_repeat"/>
</dbReference>
<feature type="compositionally biased region" description="Basic and acidic residues" evidence="2">
    <location>
        <begin position="1337"/>
        <end position="1363"/>
    </location>
</feature>
<dbReference type="SMART" id="SM00299">
    <property type="entry name" value="CLH"/>
    <property type="match status" value="2"/>
</dbReference>
<feature type="compositionally biased region" description="Basic and acidic residues" evidence="2">
    <location>
        <begin position="472"/>
        <end position="489"/>
    </location>
</feature>
<feature type="region of interest" description="Disordered" evidence="2">
    <location>
        <begin position="2577"/>
        <end position="2645"/>
    </location>
</feature>
<feature type="region of interest" description="Disordered" evidence="2">
    <location>
        <begin position="450"/>
        <end position="575"/>
    </location>
</feature>
<dbReference type="SUPFAM" id="SSF48371">
    <property type="entry name" value="ARM repeat"/>
    <property type="match status" value="2"/>
</dbReference>
<feature type="compositionally biased region" description="Acidic residues" evidence="2">
    <location>
        <begin position="1252"/>
        <end position="1275"/>
    </location>
</feature>
<accession>A0A5J4WPR4</accession>
<feature type="region of interest" description="Disordered" evidence="2">
    <location>
        <begin position="1247"/>
        <end position="1283"/>
    </location>
</feature>
<evidence type="ECO:0000256" key="2">
    <source>
        <dbReference type="SAM" id="MobiDB-lite"/>
    </source>
</evidence>
<dbReference type="Proteomes" id="UP000324800">
    <property type="component" value="Unassembled WGS sequence"/>
</dbReference>
<dbReference type="GO" id="GO:0006886">
    <property type="term" value="P:intracellular protein transport"/>
    <property type="evidence" value="ECO:0007669"/>
    <property type="project" value="UniProtKB-UniRule"/>
</dbReference>
<feature type="compositionally biased region" description="Basic and acidic residues" evidence="2">
    <location>
        <begin position="2592"/>
        <end position="2605"/>
    </location>
</feature>
<dbReference type="PANTHER" id="PTHR10292:SF1">
    <property type="entry name" value="CLATHRIN HEAVY CHAIN"/>
    <property type="match status" value="1"/>
</dbReference>
<feature type="repeat" description="CHCR" evidence="1">
    <location>
        <begin position="1891"/>
        <end position="2034"/>
    </location>
</feature>
<dbReference type="Gene3D" id="2.130.10.110">
    <property type="entry name" value="Clathrin heavy-chain terminal domain"/>
    <property type="match status" value="1"/>
</dbReference>
<dbReference type="InterPro" id="IPR011990">
    <property type="entry name" value="TPR-like_helical_dom_sf"/>
</dbReference>
<evidence type="ECO:0000256" key="1">
    <source>
        <dbReference type="PROSITE-ProRule" id="PRU01006"/>
    </source>
</evidence>
<evidence type="ECO:0000313" key="3">
    <source>
        <dbReference type="EMBL" id="KAA6396375.1"/>
    </source>
</evidence>
<dbReference type="Gene3D" id="1.25.40.10">
    <property type="entry name" value="Tetratricopeptide repeat domain"/>
    <property type="match status" value="3"/>
</dbReference>
<feature type="region of interest" description="Disordered" evidence="2">
    <location>
        <begin position="726"/>
        <end position="814"/>
    </location>
</feature>
<organism evidence="3 4">
    <name type="scientific">Streblomastix strix</name>
    <dbReference type="NCBI Taxonomy" id="222440"/>
    <lineage>
        <taxon>Eukaryota</taxon>
        <taxon>Metamonada</taxon>
        <taxon>Preaxostyla</taxon>
        <taxon>Oxymonadida</taxon>
        <taxon>Streblomastigidae</taxon>
        <taxon>Streblomastix</taxon>
    </lineage>
</organism>
<dbReference type="GO" id="GO:0006898">
    <property type="term" value="P:receptor-mediated endocytosis"/>
    <property type="evidence" value="ECO:0007669"/>
    <property type="project" value="TreeGrafter"/>
</dbReference>
<dbReference type="Gene3D" id="1.25.40.730">
    <property type="match status" value="1"/>
</dbReference>
<reference evidence="3 4" key="1">
    <citation type="submission" date="2019-03" db="EMBL/GenBank/DDBJ databases">
        <title>Single cell metagenomics reveals metabolic interactions within the superorganism composed of flagellate Streblomastix strix and complex community of Bacteroidetes bacteria on its surface.</title>
        <authorList>
            <person name="Treitli S.C."/>
            <person name="Kolisko M."/>
            <person name="Husnik F."/>
            <person name="Keeling P."/>
            <person name="Hampl V."/>
        </authorList>
    </citation>
    <scope>NUCLEOTIDE SEQUENCE [LARGE SCALE GENOMIC DNA]</scope>
    <source>
        <strain evidence="3">ST1C</strain>
    </source>
</reference>
<dbReference type="GO" id="GO:0071439">
    <property type="term" value="C:clathrin complex"/>
    <property type="evidence" value="ECO:0007669"/>
    <property type="project" value="TreeGrafter"/>
</dbReference>